<proteinExistence type="predicted"/>
<accession>A0A653DV17</accession>
<reference evidence="1 2" key="1">
    <citation type="submission" date="2019-01" db="EMBL/GenBank/DDBJ databases">
        <authorList>
            <person name="Sayadi A."/>
        </authorList>
    </citation>
    <scope>NUCLEOTIDE SEQUENCE [LARGE SCALE GENOMIC DNA]</scope>
</reference>
<organism evidence="1 2">
    <name type="scientific">Callosobruchus maculatus</name>
    <name type="common">Southern cowpea weevil</name>
    <name type="synonym">Pulse bruchid</name>
    <dbReference type="NCBI Taxonomy" id="64391"/>
    <lineage>
        <taxon>Eukaryota</taxon>
        <taxon>Metazoa</taxon>
        <taxon>Ecdysozoa</taxon>
        <taxon>Arthropoda</taxon>
        <taxon>Hexapoda</taxon>
        <taxon>Insecta</taxon>
        <taxon>Pterygota</taxon>
        <taxon>Neoptera</taxon>
        <taxon>Endopterygota</taxon>
        <taxon>Coleoptera</taxon>
        <taxon>Polyphaga</taxon>
        <taxon>Cucujiformia</taxon>
        <taxon>Chrysomeloidea</taxon>
        <taxon>Chrysomelidae</taxon>
        <taxon>Bruchinae</taxon>
        <taxon>Bruchini</taxon>
        <taxon>Callosobruchus</taxon>
    </lineage>
</organism>
<name>A0A653DV17_CALMS</name>
<protein>
    <submittedName>
        <fullName evidence="1">Uncharacterized protein</fullName>
    </submittedName>
</protein>
<evidence type="ECO:0000313" key="2">
    <source>
        <dbReference type="Proteomes" id="UP000410492"/>
    </source>
</evidence>
<dbReference type="AlphaFoldDB" id="A0A653DV17"/>
<evidence type="ECO:0000313" key="1">
    <source>
        <dbReference type="EMBL" id="VEN63181.1"/>
    </source>
</evidence>
<dbReference type="EMBL" id="CAACVG010014438">
    <property type="protein sequence ID" value="VEN63181.1"/>
    <property type="molecule type" value="Genomic_DNA"/>
</dbReference>
<sequence length="49" mass="5896">MFYGILREFGQQCNRFDLLPAVWKWEWGRQNRLQPSEAGSSGIQRIRLR</sequence>
<keyword evidence="2" id="KW-1185">Reference proteome</keyword>
<dbReference type="Proteomes" id="UP000410492">
    <property type="component" value="Unassembled WGS sequence"/>
</dbReference>
<gene>
    <name evidence="1" type="ORF">CALMAC_LOCUS20077</name>
</gene>